<dbReference type="InterPro" id="IPR036770">
    <property type="entry name" value="Ankyrin_rpt-contain_sf"/>
</dbReference>
<proteinExistence type="predicted"/>
<dbReference type="InterPro" id="IPR002110">
    <property type="entry name" value="Ankyrin_rpt"/>
</dbReference>
<feature type="repeat" description="ANK" evidence="4">
    <location>
        <begin position="211"/>
        <end position="243"/>
    </location>
</feature>
<dbReference type="Pfam" id="PF07525">
    <property type="entry name" value="SOCS_box"/>
    <property type="match status" value="1"/>
</dbReference>
<organism evidence="6 7">
    <name type="scientific">Hemibagrus wyckioides</name>
    <dbReference type="NCBI Taxonomy" id="337641"/>
    <lineage>
        <taxon>Eukaryota</taxon>
        <taxon>Metazoa</taxon>
        <taxon>Chordata</taxon>
        <taxon>Craniata</taxon>
        <taxon>Vertebrata</taxon>
        <taxon>Euteleostomi</taxon>
        <taxon>Actinopterygii</taxon>
        <taxon>Neopterygii</taxon>
        <taxon>Teleostei</taxon>
        <taxon>Ostariophysi</taxon>
        <taxon>Siluriformes</taxon>
        <taxon>Bagridae</taxon>
        <taxon>Hemibagrus</taxon>
    </lineage>
</organism>
<dbReference type="PROSITE" id="PS50088">
    <property type="entry name" value="ANK_REPEAT"/>
    <property type="match status" value="5"/>
</dbReference>
<evidence type="ECO:0000313" key="7">
    <source>
        <dbReference type="Proteomes" id="UP000824219"/>
    </source>
</evidence>
<dbReference type="OrthoDB" id="194358at2759"/>
<feature type="repeat" description="ANK" evidence="4">
    <location>
        <begin position="112"/>
        <end position="144"/>
    </location>
</feature>
<sequence length="527" mass="58148">MLFTECYQDTCSAVALAARRGESRQLQRLLRKGHSVDVKDNRGWCALHEAAAEGHAQCVRLLLKTSDSCEDYVNSLTHSSETPLYFAAKNGHLRAARHLIRAGADLNKMSDDRTSPLCAAVDSGHKEVVELLVSEGAEVNGTYYISGWSCLHQAVYKGHTEIVKFLVNVCSLEVVDDYGITPLFVAAQYGHHQCLEILVNAGANVNCQVNDMATPLLIAAQEGHLSCVELLLANKADPNLYCNEEQWQLPIHAAAQFSRVSILERLIPVTNRECDRGWGQVSPVYLAVVSGQAESLRPLLRAGYSPDAQSCKEFGYGCPLDMVLGSNFWNAGSDIHQSREITKMLLVAGARISLDTYIMTLHGNVPEHLSLFLEYSGLPKGKQLEAVVQAALSKVAHASFWLPLLLKAGLDPLLLLEQKMLEEAESTVLNFLLEFINWKTLPSTLLHILSQRKAQNTWTPHKHFEAVPDLTHLCRLAVRATVGCDALSKLSFVRQLPVPTLLQDYLQFNDISSAYTFTASANQESAN</sequence>
<dbReference type="PROSITE" id="PS50297">
    <property type="entry name" value="ANK_REP_REGION"/>
    <property type="match status" value="5"/>
</dbReference>
<dbReference type="SUPFAM" id="SSF158235">
    <property type="entry name" value="SOCS box-like"/>
    <property type="match status" value="1"/>
</dbReference>
<reference evidence="6 7" key="1">
    <citation type="submission" date="2021-06" db="EMBL/GenBank/DDBJ databases">
        <title>Chromosome-level genome assembly of the red-tail catfish (Hemibagrus wyckioides).</title>
        <authorList>
            <person name="Shao F."/>
        </authorList>
    </citation>
    <scope>NUCLEOTIDE SEQUENCE [LARGE SCALE GENOMIC DNA]</scope>
    <source>
        <strain evidence="6">EC202008001</strain>
        <tissue evidence="6">Blood</tissue>
    </source>
</reference>
<dbReference type="Pfam" id="PF00023">
    <property type="entry name" value="Ank"/>
    <property type="match status" value="1"/>
</dbReference>
<evidence type="ECO:0000256" key="1">
    <source>
        <dbReference type="ARBA" id="ARBA00004906"/>
    </source>
</evidence>
<protein>
    <recommendedName>
        <fullName evidence="5">SOCS box domain-containing protein</fullName>
    </recommendedName>
</protein>
<keyword evidence="7" id="KW-1185">Reference proteome</keyword>
<dbReference type="FunFam" id="1.10.750.20:FF:000001">
    <property type="entry name" value="Ankyrin repeat and SOCS box containing 1"/>
    <property type="match status" value="1"/>
</dbReference>
<dbReference type="Gene3D" id="1.10.750.20">
    <property type="entry name" value="SOCS box"/>
    <property type="match status" value="1"/>
</dbReference>
<dbReference type="Proteomes" id="UP000824219">
    <property type="component" value="Linkage Group LG13"/>
</dbReference>
<dbReference type="PRINTS" id="PR01415">
    <property type="entry name" value="ANKYRIN"/>
</dbReference>
<keyword evidence="2" id="KW-0677">Repeat</keyword>
<dbReference type="AlphaFoldDB" id="A0A9D3NPG1"/>
<evidence type="ECO:0000256" key="3">
    <source>
        <dbReference type="ARBA" id="ARBA00023043"/>
    </source>
</evidence>
<dbReference type="Pfam" id="PF12796">
    <property type="entry name" value="Ank_2"/>
    <property type="match status" value="2"/>
</dbReference>
<feature type="repeat" description="ANK" evidence="4">
    <location>
        <begin position="146"/>
        <end position="168"/>
    </location>
</feature>
<feature type="repeat" description="ANK" evidence="4">
    <location>
        <begin position="178"/>
        <end position="210"/>
    </location>
</feature>
<dbReference type="SMART" id="SM00248">
    <property type="entry name" value="ANK"/>
    <property type="match status" value="9"/>
</dbReference>
<evidence type="ECO:0000259" key="5">
    <source>
        <dbReference type="PROSITE" id="PS50225"/>
    </source>
</evidence>
<comment type="caution">
    <text evidence="6">The sequence shown here is derived from an EMBL/GenBank/DDBJ whole genome shotgun (WGS) entry which is preliminary data.</text>
</comment>
<dbReference type="Gene3D" id="1.25.40.20">
    <property type="entry name" value="Ankyrin repeat-containing domain"/>
    <property type="match status" value="2"/>
</dbReference>
<dbReference type="PANTHER" id="PTHR24198:SF184">
    <property type="entry name" value="ANKYRIN REPEAT AND SOCS BOX CONTAINING 3"/>
    <property type="match status" value="1"/>
</dbReference>
<dbReference type="GO" id="GO:0005737">
    <property type="term" value="C:cytoplasm"/>
    <property type="evidence" value="ECO:0007669"/>
    <property type="project" value="TreeGrafter"/>
</dbReference>
<dbReference type="EMBL" id="JAHKSW010000013">
    <property type="protein sequence ID" value="KAG7324943.1"/>
    <property type="molecule type" value="Genomic_DNA"/>
</dbReference>
<evidence type="ECO:0000313" key="6">
    <source>
        <dbReference type="EMBL" id="KAG7324943.1"/>
    </source>
</evidence>
<dbReference type="SUPFAM" id="SSF48403">
    <property type="entry name" value="Ankyrin repeat"/>
    <property type="match status" value="1"/>
</dbReference>
<comment type="pathway">
    <text evidence="1">Protein modification; protein ubiquitination.</text>
</comment>
<dbReference type="InterPro" id="IPR036036">
    <property type="entry name" value="SOCS_box-like_dom_sf"/>
</dbReference>
<dbReference type="PANTHER" id="PTHR24198">
    <property type="entry name" value="ANKYRIN REPEAT AND PROTEIN KINASE DOMAIN-CONTAINING PROTEIN"/>
    <property type="match status" value="1"/>
</dbReference>
<feature type="domain" description="SOCS box" evidence="5">
    <location>
        <begin position="467"/>
        <end position="512"/>
    </location>
</feature>
<accession>A0A9D3NPG1</accession>
<gene>
    <name evidence="6" type="ORF">KOW79_011259</name>
</gene>
<keyword evidence="3 4" id="KW-0040">ANK repeat</keyword>
<feature type="repeat" description="ANK" evidence="4">
    <location>
        <begin position="79"/>
        <end position="111"/>
    </location>
</feature>
<dbReference type="PROSITE" id="PS50225">
    <property type="entry name" value="SOCS"/>
    <property type="match status" value="1"/>
</dbReference>
<dbReference type="GO" id="GO:0035556">
    <property type="term" value="P:intracellular signal transduction"/>
    <property type="evidence" value="ECO:0007669"/>
    <property type="project" value="InterPro"/>
</dbReference>
<name>A0A9D3NPG1_9TELE</name>
<dbReference type="SMART" id="SM00969">
    <property type="entry name" value="SOCS_box"/>
    <property type="match status" value="1"/>
</dbReference>
<dbReference type="InterPro" id="IPR001496">
    <property type="entry name" value="SOCS_box"/>
</dbReference>
<evidence type="ECO:0000256" key="2">
    <source>
        <dbReference type="ARBA" id="ARBA00022737"/>
    </source>
</evidence>
<evidence type="ECO:0000256" key="4">
    <source>
        <dbReference type="PROSITE-ProRule" id="PRU00023"/>
    </source>
</evidence>